<dbReference type="HOGENOM" id="CLU_037722_0_0_7"/>
<keyword evidence="6 10" id="KW-0326">Glycosidase</keyword>
<proteinExistence type="inferred from homology"/>
<dbReference type="OrthoDB" id="5492581at2"/>
<dbReference type="STRING" id="448385.sce3220"/>
<dbReference type="Pfam" id="PF01270">
    <property type="entry name" value="Glyco_hydro_8"/>
    <property type="match status" value="2"/>
</dbReference>
<feature type="compositionally biased region" description="Pro residues" evidence="8">
    <location>
        <begin position="59"/>
        <end position="70"/>
    </location>
</feature>
<comment type="similarity">
    <text evidence="2">Belongs to the glycosyl hydrolase 8 (cellulase D) family.</text>
</comment>
<comment type="catalytic activity">
    <reaction evidence="1">
        <text>Endohydrolysis of (1-&gt;4)-beta-D-glucosidic linkages in cellulose, lichenin and cereal beta-D-glucans.</text>
        <dbReference type="EC" id="3.2.1.4"/>
    </reaction>
</comment>
<dbReference type="GO" id="GO:0030245">
    <property type="term" value="P:cellulose catabolic process"/>
    <property type="evidence" value="ECO:0007669"/>
    <property type="project" value="UniProtKB-KW"/>
</dbReference>
<evidence type="ECO:0000256" key="7">
    <source>
        <dbReference type="ARBA" id="ARBA00023326"/>
    </source>
</evidence>
<dbReference type="KEGG" id="scl:sce3220"/>
<dbReference type="SUPFAM" id="SSF48208">
    <property type="entry name" value="Six-hairpin glycosidases"/>
    <property type="match status" value="1"/>
</dbReference>
<evidence type="ECO:0000256" key="5">
    <source>
        <dbReference type="ARBA" id="ARBA00023001"/>
    </source>
</evidence>
<evidence type="ECO:0000313" key="11">
    <source>
        <dbReference type="Proteomes" id="UP000002139"/>
    </source>
</evidence>
<evidence type="ECO:0000256" key="4">
    <source>
        <dbReference type="ARBA" id="ARBA00022801"/>
    </source>
</evidence>
<dbReference type="AlphaFoldDB" id="A9GJA6"/>
<evidence type="ECO:0000256" key="8">
    <source>
        <dbReference type="SAM" id="MobiDB-lite"/>
    </source>
</evidence>
<keyword evidence="11" id="KW-1185">Reference proteome</keyword>
<feature type="signal peptide" evidence="9">
    <location>
        <begin position="1"/>
        <end position="19"/>
    </location>
</feature>
<protein>
    <recommendedName>
        <fullName evidence="3">cellulase</fullName>
        <ecNumber evidence="3">3.2.1.4</ecNumber>
    </recommendedName>
</protein>
<dbReference type="PRINTS" id="PR00735">
    <property type="entry name" value="GLHYDRLASE8"/>
</dbReference>
<dbReference type="BioCyc" id="SCEL448385:SCE_RS16510-MONOMER"/>
<name>A9GJA6_SORC5</name>
<organism evidence="10 11">
    <name type="scientific">Sorangium cellulosum (strain So ce56)</name>
    <name type="common">Polyangium cellulosum (strain So ce56)</name>
    <dbReference type="NCBI Taxonomy" id="448385"/>
    <lineage>
        <taxon>Bacteria</taxon>
        <taxon>Pseudomonadati</taxon>
        <taxon>Myxococcota</taxon>
        <taxon>Polyangia</taxon>
        <taxon>Polyangiales</taxon>
        <taxon>Polyangiaceae</taxon>
        <taxon>Sorangium</taxon>
    </lineage>
</organism>
<evidence type="ECO:0000256" key="1">
    <source>
        <dbReference type="ARBA" id="ARBA00000966"/>
    </source>
</evidence>
<keyword evidence="9" id="KW-0732">Signal</keyword>
<keyword evidence="7" id="KW-0624">Polysaccharide degradation</keyword>
<keyword evidence="4 10" id="KW-0378">Hydrolase</keyword>
<feature type="compositionally biased region" description="Low complexity" evidence="8">
    <location>
        <begin position="29"/>
        <end position="58"/>
    </location>
</feature>
<evidence type="ECO:0000256" key="3">
    <source>
        <dbReference type="ARBA" id="ARBA00012601"/>
    </source>
</evidence>
<reference evidence="10 11" key="1">
    <citation type="journal article" date="2007" name="Nat. Biotechnol.">
        <title>Complete genome sequence of the myxobacterium Sorangium cellulosum.</title>
        <authorList>
            <person name="Schneiker S."/>
            <person name="Perlova O."/>
            <person name="Kaiser O."/>
            <person name="Gerth K."/>
            <person name="Alici A."/>
            <person name="Altmeyer M.O."/>
            <person name="Bartels D."/>
            <person name="Bekel T."/>
            <person name="Beyer S."/>
            <person name="Bode E."/>
            <person name="Bode H.B."/>
            <person name="Bolten C.J."/>
            <person name="Choudhuri J.V."/>
            <person name="Doss S."/>
            <person name="Elnakady Y.A."/>
            <person name="Frank B."/>
            <person name="Gaigalat L."/>
            <person name="Goesmann A."/>
            <person name="Groeger C."/>
            <person name="Gross F."/>
            <person name="Jelsbak L."/>
            <person name="Jelsbak L."/>
            <person name="Kalinowski J."/>
            <person name="Kegler C."/>
            <person name="Knauber T."/>
            <person name="Konietzny S."/>
            <person name="Kopp M."/>
            <person name="Krause L."/>
            <person name="Krug D."/>
            <person name="Linke B."/>
            <person name="Mahmud T."/>
            <person name="Martinez-Arias R."/>
            <person name="McHardy A.C."/>
            <person name="Merai M."/>
            <person name="Meyer F."/>
            <person name="Mormann S."/>
            <person name="Munoz-Dorado J."/>
            <person name="Perez J."/>
            <person name="Pradella S."/>
            <person name="Rachid S."/>
            <person name="Raddatz G."/>
            <person name="Rosenau F."/>
            <person name="Rueckert C."/>
            <person name="Sasse F."/>
            <person name="Scharfe M."/>
            <person name="Schuster S.C."/>
            <person name="Suen G."/>
            <person name="Treuner-Lange A."/>
            <person name="Velicer G.J."/>
            <person name="Vorholter F.-J."/>
            <person name="Weissman K.J."/>
            <person name="Welch R.D."/>
            <person name="Wenzel S.C."/>
            <person name="Whitworth D.E."/>
            <person name="Wilhelm S."/>
            <person name="Wittmann C."/>
            <person name="Bloecker H."/>
            <person name="Puehler A."/>
            <person name="Mueller R."/>
        </authorList>
    </citation>
    <scope>NUCLEOTIDE SEQUENCE [LARGE SCALE GENOMIC DNA]</scope>
    <source>
        <strain evidence="11">So ce56</strain>
    </source>
</reference>
<accession>A9GJA6</accession>
<keyword evidence="7" id="KW-0119">Carbohydrate metabolism</keyword>
<dbReference type="EC" id="3.2.1.4" evidence="3"/>
<evidence type="ECO:0000313" key="10">
    <source>
        <dbReference type="EMBL" id="CAN93379.1"/>
    </source>
</evidence>
<dbReference type="InterPro" id="IPR002037">
    <property type="entry name" value="Glyco_hydro_8"/>
</dbReference>
<dbReference type="Proteomes" id="UP000002139">
    <property type="component" value="Chromosome"/>
</dbReference>
<dbReference type="eggNOG" id="COG3405">
    <property type="taxonomic scope" value="Bacteria"/>
</dbReference>
<feature type="chain" id="PRO_5002735940" description="cellulase" evidence="9">
    <location>
        <begin position="20"/>
        <end position="497"/>
    </location>
</feature>
<evidence type="ECO:0000256" key="2">
    <source>
        <dbReference type="ARBA" id="ARBA00009209"/>
    </source>
</evidence>
<keyword evidence="5" id="KW-0136">Cellulose degradation</keyword>
<dbReference type="GO" id="GO:0008810">
    <property type="term" value="F:cellulase activity"/>
    <property type="evidence" value="ECO:0007669"/>
    <property type="project" value="UniProtKB-EC"/>
</dbReference>
<feature type="region of interest" description="Disordered" evidence="8">
    <location>
        <begin position="24"/>
        <end position="71"/>
    </location>
</feature>
<dbReference type="CAZy" id="GH8">
    <property type="family name" value="Glycoside Hydrolase Family 8"/>
</dbReference>
<dbReference type="EMBL" id="AM746676">
    <property type="protein sequence ID" value="CAN93379.1"/>
    <property type="molecule type" value="Genomic_DNA"/>
</dbReference>
<dbReference type="Gene3D" id="1.50.10.10">
    <property type="match status" value="1"/>
</dbReference>
<sequence length="497" mass="53993">MLTSPVASAWFAVTVIACAPSNQGTQVGSPDPASSANPAGSAAPASTASPSAAAQTPAPAEPAPLGPPLKPAATGAFVTGEYRNLFAELGHKPAEIDAKIAKAYEQLFHGDPKEQAVLFPAGKNANGPKAYIMDIGNNDVRSEGMSYGMMIAVQVDRKDDFDALWNWAKSHMYRADPKHPGFGYFSWQMRPDGTAMDENPAPDAEEYFATALLFASNRWGNGKGIYDYKKEAFAILDAMKNRKPITGPVNKDKRKTTLHSLFNTEHKMVRFTPDADNFAKNGDHTDPSYHLPAFYDLWAAWGPEADRAFWAEAAKVSRDYFVKVTHPKTGLAPDYANFDGTPKAASWDAGTANFRQDAFRTAMNWSVDAAWWAKDPRQTELSDRLLAFFEAQGPKYKGNFTLEGKPIVDYDSLGLVAANAVAALAATHPRAWRFVEELYQREAPTGKWRYYDGMLYTMSLLHLSGKFRIITPQAQAAAPAAAAKAPAAAPAAAAAKK</sequence>
<gene>
    <name evidence="10" type="primary">xynB1</name>
    <name evidence="10" type="ordered locus">sce3220</name>
</gene>
<evidence type="ECO:0000256" key="9">
    <source>
        <dbReference type="SAM" id="SignalP"/>
    </source>
</evidence>
<evidence type="ECO:0000256" key="6">
    <source>
        <dbReference type="ARBA" id="ARBA00023295"/>
    </source>
</evidence>
<dbReference type="InterPro" id="IPR012341">
    <property type="entry name" value="6hp_glycosidase-like_sf"/>
</dbReference>
<dbReference type="RefSeq" id="WP_012235851.1">
    <property type="nucleotide sequence ID" value="NC_010162.1"/>
</dbReference>
<dbReference type="InterPro" id="IPR008928">
    <property type="entry name" value="6-hairpin_glycosidase_sf"/>
</dbReference>